<keyword evidence="3" id="KW-0732">Signal</keyword>
<dbReference type="InterPro" id="IPR019051">
    <property type="entry name" value="Trp_biosyn_TM_oprn/chp"/>
</dbReference>
<comment type="caution">
    <text evidence="4">The sequence shown here is derived from an EMBL/GenBank/DDBJ whole genome shotgun (WGS) entry which is preliminary data.</text>
</comment>
<feature type="transmembrane region" description="Helical" evidence="2">
    <location>
        <begin position="85"/>
        <end position="107"/>
    </location>
</feature>
<sequence length="207" mass="20698">MNTTRALAPAWQRKATVVLASALVSLGAFATTTQTWLHVQLPQGGVQTPDLSVAGSDAATAVTALALVGVAAALAASIAGRVARVVTALLLGLAGAGIAWTCLRILAEPAAAASGAIGKATGMIGGAASITLTPWPALAAVAGVLMVLCAVWIVAAGRRWPATRKYGAAAKARAQGRQADGSPADRSGPVDEIDSWDQLSRGNDPTD</sequence>
<reference evidence="4" key="1">
    <citation type="submission" date="2022-01" db="EMBL/GenBank/DDBJ databases">
        <authorList>
            <person name="Jo J.-H."/>
            <person name="Im W.-T."/>
        </authorList>
    </citation>
    <scope>NUCLEOTIDE SEQUENCE</scope>
    <source>
        <strain evidence="4">I2-34</strain>
    </source>
</reference>
<feature type="transmembrane region" description="Helical" evidence="2">
    <location>
        <begin position="58"/>
        <end position="78"/>
    </location>
</feature>
<organism evidence="4 5">
    <name type="scientific">Arthrobacter hankyongi</name>
    <dbReference type="NCBI Taxonomy" id="2904801"/>
    <lineage>
        <taxon>Bacteria</taxon>
        <taxon>Bacillati</taxon>
        <taxon>Actinomycetota</taxon>
        <taxon>Actinomycetes</taxon>
        <taxon>Micrococcales</taxon>
        <taxon>Micrococcaceae</taxon>
        <taxon>Arthrobacter</taxon>
    </lineage>
</organism>
<feature type="transmembrane region" description="Helical" evidence="2">
    <location>
        <begin position="135"/>
        <end position="155"/>
    </location>
</feature>
<dbReference type="Proteomes" id="UP001165368">
    <property type="component" value="Unassembled WGS sequence"/>
</dbReference>
<evidence type="ECO:0000256" key="2">
    <source>
        <dbReference type="SAM" id="Phobius"/>
    </source>
</evidence>
<dbReference type="EMBL" id="JAKLTQ010000020">
    <property type="protein sequence ID" value="MCG2624078.1"/>
    <property type="molecule type" value="Genomic_DNA"/>
</dbReference>
<feature type="chain" id="PRO_5046662162" evidence="3">
    <location>
        <begin position="31"/>
        <end position="207"/>
    </location>
</feature>
<feature type="signal peptide" evidence="3">
    <location>
        <begin position="1"/>
        <end position="30"/>
    </location>
</feature>
<dbReference type="Pfam" id="PF09534">
    <property type="entry name" value="Trp_oprn_chp"/>
    <property type="match status" value="1"/>
</dbReference>
<evidence type="ECO:0000313" key="4">
    <source>
        <dbReference type="EMBL" id="MCG2624078.1"/>
    </source>
</evidence>
<feature type="compositionally biased region" description="Polar residues" evidence="1">
    <location>
        <begin position="197"/>
        <end position="207"/>
    </location>
</feature>
<name>A0ABS9LC33_9MICC</name>
<accession>A0ABS9LC33</accession>
<gene>
    <name evidence="4" type="ORF">LVY72_19505</name>
</gene>
<feature type="region of interest" description="Disordered" evidence="1">
    <location>
        <begin position="172"/>
        <end position="207"/>
    </location>
</feature>
<dbReference type="RefSeq" id="WP_237825408.1">
    <property type="nucleotide sequence ID" value="NZ_JAKLTQ010000020.1"/>
</dbReference>
<evidence type="ECO:0000256" key="1">
    <source>
        <dbReference type="SAM" id="MobiDB-lite"/>
    </source>
</evidence>
<evidence type="ECO:0000313" key="5">
    <source>
        <dbReference type="Proteomes" id="UP001165368"/>
    </source>
</evidence>
<protein>
    <submittedName>
        <fullName evidence="4">Trp biosynthesis-associated membrane protein</fullName>
    </submittedName>
</protein>
<keyword evidence="2" id="KW-0812">Transmembrane</keyword>
<evidence type="ECO:0000256" key="3">
    <source>
        <dbReference type="SAM" id="SignalP"/>
    </source>
</evidence>
<keyword evidence="2" id="KW-0472">Membrane</keyword>
<keyword evidence="5" id="KW-1185">Reference proteome</keyword>
<proteinExistence type="predicted"/>
<keyword evidence="2" id="KW-1133">Transmembrane helix</keyword>